<dbReference type="InterPro" id="IPR036884">
    <property type="entry name" value="2Fe-2S-bd_dom_sf"/>
</dbReference>
<gene>
    <name evidence="3" type="ORF">ASJ30_02490</name>
    <name evidence="4" type="ORF">IGS73_02575</name>
</gene>
<dbReference type="SUPFAM" id="SSF54292">
    <property type="entry name" value="2Fe-2S ferredoxin-like"/>
    <property type="match status" value="1"/>
</dbReference>
<evidence type="ECO:0000259" key="1">
    <source>
        <dbReference type="Pfam" id="PF00111"/>
    </source>
</evidence>
<dbReference type="Gene3D" id="1.10.150.120">
    <property type="entry name" value="[2Fe-2S]-binding domain"/>
    <property type="match status" value="1"/>
</dbReference>
<evidence type="ECO:0000259" key="2">
    <source>
        <dbReference type="Pfam" id="PF01799"/>
    </source>
</evidence>
<reference evidence="4 6" key="2">
    <citation type="submission" date="2020-10" db="EMBL/GenBank/DDBJ databases">
        <title>Janibacter indicus TT2 genome sequence.</title>
        <authorList>
            <person name="Lee K."/>
            <person name="Ganzorig M."/>
        </authorList>
    </citation>
    <scope>NUCLEOTIDE SEQUENCE [LARGE SCALE GENOMIC DNA]</scope>
    <source>
        <strain evidence="4 6">TT2</strain>
    </source>
</reference>
<dbReference type="PANTHER" id="PTHR45331">
    <property type="entry name" value="OXIDOREDUCTASE, IRON-SULPHUR BINDING SUBUNIT-RELATED-RELATED"/>
    <property type="match status" value="1"/>
</dbReference>
<reference evidence="3 5" key="1">
    <citation type="submission" date="2015-11" db="EMBL/GenBank/DDBJ databases">
        <authorList>
            <person name="Zhang Y."/>
            <person name="Guo Z."/>
        </authorList>
    </citation>
    <scope>NUCLEOTIDE SEQUENCE [LARGE SCALE GENOMIC DNA]</scope>
    <source>
        <strain evidence="3 5">YFY001</strain>
    </source>
</reference>
<dbReference type="GO" id="GO:0016903">
    <property type="term" value="F:oxidoreductase activity, acting on the aldehyde or oxo group of donors"/>
    <property type="evidence" value="ECO:0007669"/>
    <property type="project" value="TreeGrafter"/>
</dbReference>
<dbReference type="InterPro" id="IPR012675">
    <property type="entry name" value="Beta-grasp_dom_sf"/>
</dbReference>
<dbReference type="InterPro" id="IPR002888">
    <property type="entry name" value="2Fe-2S-bd"/>
</dbReference>
<dbReference type="PANTHER" id="PTHR45331:SF2">
    <property type="entry name" value="OXIDOREDUCTASE WITH IRON-SULFUR SUBUNIT"/>
    <property type="match status" value="1"/>
</dbReference>
<accession>A0A1L3MED4</accession>
<dbReference type="InterPro" id="IPR036010">
    <property type="entry name" value="2Fe-2S_ferredoxin-like_sf"/>
</dbReference>
<dbReference type="InterPro" id="IPR001041">
    <property type="entry name" value="2Fe-2S_ferredoxin-type"/>
</dbReference>
<dbReference type="AlphaFoldDB" id="A0A1L3MED4"/>
<evidence type="ECO:0000313" key="5">
    <source>
        <dbReference type="Proteomes" id="UP000182938"/>
    </source>
</evidence>
<organism evidence="3 5">
    <name type="scientific">Janibacter indicus</name>
    <dbReference type="NCBI Taxonomy" id="857417"/>
    <lineage>
        <taxon>Bacteria</taxon>
        <taxon>Bacillati</taxon>
        <taxon>Actinomycetota</taxon>
        <taxon>Actinomycetes</taxon>
        <taxon>Micrococcales</taxon>
        <taxon>Intrasporangiaceae</taxon>
        <taxon>Janibacter</taxon>
    </lineage>
</organism>
<dbReference type="Gene3D" id="3.10.20.30">
    <property type="match status" value="1"/>
</dbReference>
<proteinExistence type="predicted"/>
<dbReference type="GO" id="GO:0046872">
    <property type="term" value="F:metal ion binding"/>
    <property type="evidence" value="ECO:0007669"/>
    <property type="project" value="InterPro"/>
</dbReference>
<dbReference type="Proteomes" id="UP000593998">
    <property type="component" value="Chromosome"/>
</dbReference>
<dbReference type="GO" id="GO:0051537">
    <property type="term" value="F:2 iron, 2 sulfur cluster binding"/>
    <property type="evidence" value="ECO:0007669"/>
    <property type="project" value="TreeGrafter"/>
</dbReference>
<sequence>MPSHTFVLNGEKVTVDVEPGVRLLWVLRDVLGVTGPKYGCGINVCKACTSHINGKAFNPCAVPVDQIKETDEVTTIEGLADTVDGDLHPMQEAWIEHDVAQCGYCQPGQIMAAVALVRKVQREGRAVTEADLDTIRNVCRCGTYPRIRDAIKDGAQRM</sequence>
<evidence type="ECO:0000313" key="3">
    <source>
        <dbReference type="EMBL" id="APH00536.1"/>
    </source>
</evidence>
<dbReference type="KEGG" id="jte:ASJ30_02490"/>
<protein>
    <submittedName>
        <fullName evidence="3">(2Fe-2S)-binding protein</fullName>
    </submittedName>
</protein>
<dbReference type="EMBL" id="CP062789">
    <property type="protein sequence ID" value="QOK23329.1"/>
    <property type="molecule type" value="Genomic_DNA"/>
</dbReference>
<evidence type="ECO:0000313" key="6">
    <source>
        <dbReference type="Proteomes" id="UP000593998"/>
    </source>
</evidence>
<dbReference type="Proteomes" id="UP000182938">
    <property type="component" value="Chromosome"/>
</dbReference>
<dbReference type="SUPFAM" id="SSF47741">
    <property type="entry name" value="CO dehydrogenase ISP C-domain like"/>
    <property type="match status" value="1"/>
</dbReference>
<feature type="domain" description="[2Fe-2S]-binding" evidence="2">
    <location>
        <begin position="75"/>
        <end position="152"/>
    </location>
</feature>
<dbReference type="Pfam" id="PF00111">
    <property type="entry name" value="Fer2"/>
    <property type="match status" value="1"/>
</dbReference>
<feature type="domain" description="2Fe-2S ferredoxin-type" evidence="1">
    <location>
        <begin position="7"/>
        <end position="55"/>
    </location>
</feature>
<dbReference type="Pfam" id="PF01799">
    <property type="entry name" value="Fer2_2"/>
    <property type="match status" value="1"/>
</dbReference>
<dbReference type="EMBL" id="CP013290">
    <property type="protein sequence ID" value="APH00536.1"/>
    <property type="molecule type" value="Genomic_DNA"/>
</dbReference>
<dbReference type="CDD" id="cd00207">
    <property type="entry name" value="fer2"/>
    <property type="match status" value="1"/>
</dbReference>
<dbReference type="InterPro" id="IPR052914">
    <property type="entry name" value="Aldehyde_Oxdr_Iron-Sulfur"/>
</dbReference>
<dbReference type="RefSeq" id="WP_072623712.1">
    <property type="nucleotide sequence ID" value="NZ_CBDRLL010000004.1"/>
</dbReference>
<name>A0A1L3MED4_9MICO</name>
<keyword evidence="5" id="KW-1185">Reference proteome</keyword>
<evidence type="ECO:0000313" key="4">
    <source>
        <dbReference type="EMBL" id="QOK23329.1"/>
    </source>
</evidence>